<keyword evidence="3" id="KW-1185">Reference proteome</keyword>
<comment type="caution">
    <text evidence="2">The sequence shown here is derived from an EMBL/GenBank/DDBJ whole genome shotgun (WGS) entry which is preliminary data.</text>
</comment>
<proteinExistence type="predicted"/>
<name>A0ABW5LUC4_9FLAO</name>
<sequence length="188" mass="21275">MIFEILQVITEEVNGYFGSTAVSLENIANVDQDGDSDSQGVFLTLLNMKEEYTLKNRTNHQITGTTVHYKNPKVSLNLYALFSANNTSYKESLKSISKIIQFFQGKRIFTQDNTNFLREGDMLNVKNFKFIADLFTPSFEELNFIWGTLGGKQYPSVIYKISLVEIERDAVLRQGEVITGLGSNFNGN</sequence>
<evidence type="ECO:0000313" key="2">
    <source>
        <dbReference type="EMBL" id="MFD2567844.1"/>
    </source>
</evidence>
<dbReference type="EMBL" id="JBHULH010000004">
    <property type="protein sequence ID" value="MFD2567844.1"/>
    <property type="molecule type" value="Genomic_DNA"/>
</dbReference>
<dbReference type="RefSeq" id="WP_379666550.1">
    <property type="nucleotide sequence ID" value="NZ_JBHULH010000004.1"/>
</dbReference>
<evidence type="ECO:0000313" key="3">
    <source>
        <dbReference type="Proteomes" id="UP001597508"/>
    </source>
</evidence>
<protein>
    <submittedName>
        <fullName evidence="2">DUF4255 domain-containing protein</fullName>
    </submittedName>
</protein>
<evidence type="ECO:0000259" key="1">
    <source>
        <dbReference type="Pfam" id="PF14065"/>
    </source>
</evidence>
<dbReference type="InterPro" id="IPR025351">
    <property type="entry name" value="Pvc16_N"/>
</dbReference>
<organism evidence="2 3">
    <name type="scientific">Pseudotenacibaculum haliotis</name>
    <dbReference type="NCBI Taxonomy" id="1862138"/>
    <lineage>
        <taxon>Bacteria</taxon>
        <taxon>Pseudomonadati</taxon>
        <taxon>Bacteroidota</taxon>
        <taxon>Flavobacteriia</taxon>
        <taxon>Flavobacteriales</taxon>
        <taxon>Flavobacteriaceae</taxon>
        <taxon>Pseudotenacibaculum</taxon>
    </lineage>
</organism>
<gene>
    <name evidence="2" type="ORF">ACFSRZ_10705</name>
</gene>
<dbReference type="Proteomes" id="UP001597508">
    <property type="component" value="Unassembled WGS sequence"/>
</dbReference>
<feature type="domain" description="Pvc16 N-terminal" evidence="1">
    <location>
        <begin position="6"/>
        <end position="179"/>
    </location>
</feature>
<accession>A0ABW5LUC4</accession>
<reference evidence="3" key="1">
    <citation type="journal article" date="2019" name="Int. J. Syst. Evol. Microbiol.">
        <title>The Global Catalogue of Microorganisms (GCM) 10K type strain sequencing project: providing services to taxonomists for standard genome sequencing and annotation.</title>
        <authorList>
            <consortium name="The Broad Institute Genomics Platform"/>
            <consortium name="The Broad Institute Genome Sequencing Center for Infectious Disease"/>
            <person name="Wu L."/>
            <person name="Ma J."/>
        </authorList>
    </citation>
    <scope>NUCLEOTIDE SEQUENCE [LARGE SCALE GENOMIC DNA]</scope>
    <source>
        <strain evidence="3">KCTC 52127</strain>
    </source>
</reference>
<dbReference type="Pfam" id="PF14065">
    <property type="entry name" value="Pvc16_N"/>
    <property type="match status" value="1"/>
</dbReference>